<reference evidence="1" key="1">
    <citation type="submission" date="2018-02" db="EMBL/GenBank/DDBJ databases">
        <title>Rhizophora mucronata_Transcriptome.</title>
        <authorList>
            <person name="Meera S.P."/>
            <person name="Sreeshan A."/>
            <person name="Augustine A."/>
        </authorList>
    </citation>
    <scope>NUCLEOTIDE SEQUENCE</scope>
    <source>
        <tissue evidence="1">Leaf</tissue>
    </source>
</reference>
<proteinExistence type="predicted"/>
<name>A0A2P2JBE5_RHIMU</name>
<accession>A0A2P2JBE5</accession>
<dbReference type="EMBL" id="GGEC01010289">
    <property type="protein sequence ID" value="MBW90772.1"/>
    <property type="molecule type" value="Transcribed_RNA"/>
</dbReference>
<evidence type="ECO:0000313" key="1">
    <source>
        <dbReference type="EMBL" id="MBW90772.1"/>
    </source>
</evidence>
<sequence>MTFDLLTII</sequence>
<protein>
    <submittedName>
        <fullName evidence="1">Uncharacterized protein</fullName>
    </submittedName>
</protein>
<organism evidence="1">
    <name type="scientific">Rhizophora mucronata</name>
    <name type="common">Asiatic mangrove</name>
    <dbReference type="NCBI Taxonomy" id="61149"/>
    <lineage>
        <taxon>Eukaryota</taxon>
        <taxon>Viridiplantae</taxon>
        <taxon>Streptophyta</taxon>
        <taxon>Embryophyta</taxon>
        <taxon>Tracheophyta</taxon>
        <taxon>Spermatophyta</taxon>
        <taxon>Magnoliopsida</taxon>
        <taxon>eudicotyledons</taxon>
        <taxon>Gunneridae</taxon>
        <taxon>Pentapetalae</taxon>
        <taxon>rosids</taxon>
        <taxon>fabids</taxon>
        <taxon>Malpighiales</taxon>
        <taxon>Rhizophoraceae</taxon>
        <taxon>Rhizophora</taxon>
    </lineage>
</organism>